<name>A0A2P2G1S1_AMYLU</name>
<dbReference type="Proteomes" id="UP000256220">
    <property type="component" value="Unassembled WGS sequence"/>
</dbReference>
<gene>
    <name evidence="2" type="ORF">BB31_00070</name>
</gene>
<feature type="chain" id="PRO_5038665006" description="Lipoprotein" evidence="1">
    <location>
        <begin position="34"/>
        <end position="115"/>
    </location>
</feature>
<evidence type="ECO:0000313" key="3">
    <source>
        <dbReference type="Proteomes" id="UP000256220"/>
    </source>
</evidence>
<dbReference type="PROSITE" id="PS51257">
    <property type="entry name" value="PROKAR_LIPOPROTEIN"/>
    <property type="match status" value="1"/>
</dbReference>
<accession>A0A2P2G1S1</accession>
<organism evidence="2 3">
    <name type="scientific">Amycolatopsis lurida NRRL 2430</name>
    <dbReference type="NCBI Taxonomy" id="1460371"/>
    <lineage>
        <taxon>Bacteria</taxon>
        <taxon>Bacillati</taxon>
        <taxon>Actinomycetota</taxon>
        <taxon>Actinomycetes</taxon>
        <taxon>Pseudonocardiales</taxon>
        <taxon>Pseudonocardiaceae</taxon>
        <taxon>Amycolatopsis</taxon>
    </lineage>
</organism>
<protein>
    <recommendedName>
        <fullName evidence="4">Lipoprotein</fullName>
    </recommendedName>
</protein>
<evidence type="ECO:0008006" key="4">
    <source>
        <dbReference type="Google" id="ProtNLM"/>
    </source>
</evidence>
<keyword evidence="1" id="KW-0732">Signal</keyword>
<comment type="caution">
    <text evidence="2">The sequence shown here is derived from an EMBL/GenBank/DDBJ whole genome shotgun (WGS) entry which is preliminary data.</text>
</comment>
<reference evidence="2 3" key="1">
    <citation type="journal article" date="2014" name="Genome Announc.">
        <title>Draft Genome Sequence of Amycolatopsis lurida NRRL 2430, Producer of the Glycopeptide Family Antibiotic Ristocetin.</title>
        <authorList>
            <person name="Kwun M.J."/>
            <person name="Hong H.J."/>
        </authorList>
    </citation>
    <scope>NUCLEOTIDE SEQUENCE [LARGE SCALE GENOMIC DNA]</scope>
    <source>
        <strain evidence="2 3">NRRL 2430</strain>
    </source>
</reference>
<proteinExistence type="predicted"/>
<keyword evidence="3" id="KW-1185">Reference proteome</keyword>
<dbReference type="RefSeq" id="WP_034304124.1">
    <property type="nucleotide sequence ID" value="NZ_JFBM01000001.1"/>
</dbReference>
<sequence length="115" mass="12027">MTTAKTVTAQQNLRRALCAGLAAAGLLTGCVPASNVPAGPEPSAPVRWFIDHLSAPGDTTIRPVSTYTAFCASTDMVTPSHLPQPHELQAVTVTKAEFARLQEGDPCPLETGDGR</sequence>
<dbReference type="EMBL" id="JFBM01000001">
    <property type="protein sequence ID" value="KFU82922.1"/>
    <property type="molecule type" value="Genomic_DNA"/>
</dbReference>
<feature type="signal peptide" evidence="1">
    <location>
        <begin position="1"/>
        <end position="33"/>
    </location>
</feature>
<dbReference type="AlphaFoldDB" id="A0A2P2G1S1"/>
<evidence type="ECO:0000313" key="2">
    <source>
        <dbReference type="EMBL" id="KFU82922.1"/>
    </source>
</evidence>
<evidence type="ECO:0000256" key="1">
    <source>
        <dbReference type="SAM" id="SignalP"/>
    </source>
</evidence>